<dbReference type="EMBL" id="SMFR01000005">
    <property type="protein sequence ID" value="TCJ93759.1"/>
    <property type="molecule type" value="Genomic_DNA"/>
</dbReference>
<evidence type="ECO:0000313" key="2">
    <source>
        <dbReference type="Proteomes" id="UP000294856"/>
    </source>
</evidence>
<organism evidence="1 2">
    <name type="scientific">Nocardia alba</name>
    <dbReference type="NCBI Taxonomy" id="225051"/>
    <lineage>
        <taxon>Bacteria</taxon>
        <taxon>Bacillati</taxon>
        <taxon>Actinomycetota</taxon>
        <taxon>Actinomycetes</taxon>
        <taxon>Mycobacteriales</taxon>
        <taxon>Nocardiaceae</taxon>
        <taxon>Nocardia</taxon>
    </lineage>
</organism>
<sequence>MPIDHGHRLDAAQLPTPAALFRAFLETDHPDPTPHRVLDAARGLASCHDRRRRVLEQARDPAASSSTGAACARLVDDIDHDRSALIARIDNWVATHVEHRDGASLHTETLGAVIDRMAAKWILAQQAMAGPAHTTTTPRQREARTHLQWCRLAELTDGYRDLITDVTEHRRRLPVW</sequence>
<keyword evidence="2" id="KW-1185">Reference proteome</keyword>
<comment type="caution">
    <text evidence="1">The sequence shown here is derived from an EMBL/GenBank/DDBJ whole genome shotgun (WGS) entry which is preliminary data.</text>
</comment>
<dbReference type="Pfam" id="PF14063">
    <property type="entry name" value="DUF4254"/>
    <property type="match status" value="1"/>
</dbReference>
<accession>A0A4R1FKH6</accession>
<dbReference type="InterPro" id="IPR025350">
    <property type="entry name" value="DUF4254"/>
</dbReference>
<proteinExistence type="predicted"/>
<dbReference type="RefSeq" id="WP_067456914.1">
    <property type="nucleotide sequence ID" value="NZ_SMFR01000005.1"/>
</dbReference>
<dbReference type="AlphaFoldDB" id="A0A4R1FKH6"/>
<protein>
    <submittedName>
        <fullName evidence="1">Uncharacterized protein DUF4254</fullName>
    </submittedName>
</protein>
<evidence type="ECO:0000313" key="1">
    <source>
        <dbReference type="EMBL" id="TCJ93759.1"/>
    </source>
</evidence>
<gene>
    <name evidence="1" type="ORF">DFR71_5613</name>
</gene>
<dbReference type="Proteomes" id="UP000294856">
    <property type="component" value="Unassembled WGS sequence"/>
</dbReference>
<reference evidence="1 2" key="1">
    <citation type="submission" date="2019-03" db="EMBL/GenBank/DDBJ databases">
        <title>Genomic Encyclopedia of Type Strains, Phase IV (KMG-IV): sequencing the most valuable type-strain genomes for metagenomic binning, comparative biology and taxonomic classification.</title>
        <authorList>
            <person name="Goeker M."/>
        </authorList>
    </citation>
    <scope>NUCLEOTIDE SEQUENCE [LARGE SCALE GENOMIC DNA]</scope>
    <source>
        <strain evidence="1 2">DSM 44684</strain>
    </source>
</reference>
<dbReference type="OrthoDB" id="3352146at2"/>
<name>A0A4R1FKH6_9NOCA</name>